<keyword evidence="6" id="KW-1185">Reference proteome</keyword>
<dbReference type="GO" id="GO:0003677">
    <property type="term" value="F:DNA binding"/>
    <property type="evidence" value="ECO:0007669"/>
    <property type="project" value="UniProtKB-KW"/>
</dbReference>
<dbReference type="EMBL" id="WWCJ01000002">
    <property type="protein sequence ID" value="MYN01135.1"/>
    <property type="molecule type" value="Genomic_DNA"/>
</dbReference>
<dbReference type="RefSeq" id="WP_161024154.1">
    <property type="nucleotide sequence ID" value="NZ_WWCJ01000002.1"/>
</dbReference>
<dbReference type="PANTHER" id="PTHR42756:SF1">
    <property type="entry name" value="TRANSCRIPTIONAL REPRESSOR OF EMRAB OPERON"/>
    <property type="match status" value="1"/>
</dbReference>
<sequence>MVIIVPIAFSETAVDKVDFFLEQWAREMPDLDVGPMGVIGRLNRCSALMHRRLDATFEKFGLSTWEFDVLASLRRSGAPYQLAPTALFSQLMVTSGTMTHRLQKLEAAGWVKRMPNPDDARSMLVQLSPSGLELVERALLAHVENEKNIMAPLEADAAASLDTQLRRLLAMLEPESVKPAP</sequence>
<evidence type="ECO:0000256" key="1">
    <source>
        <dbReference type="ARBA" id="ARBA00023015"/>
    </source>
</evidence>
<dbReference type="Gene3D" id="1.10.10.10">
    <property type="entry name" value="Winged helix-like DNA-binding domain superfamily/Winged helix DNA-binding domain"/>
    <property type="match status" value="1"/>
</dbReference>
<name>A0A6N9HE43_9BURK</name>
<evidence type="ECO:0000256" key="3">
    <source>
        <dbReference type="ARBA" id="ARBA00023163"/>
    </source>
</evidence>
<dbReference type="GO" id="GO:0003700">
    <property type="term" value="F:DNA-binding transcription factor activity"/>
    <property type="evidence" value="ECO:0007669"/>
    <property type="project" value="InterPro"/>
</dbReference>
<accession>A0A6N9HE43</accession>
<dbReference type="PROSITE" id="PS50995">
    <property type="entry name" value="HTH_MARR_2"/>
    <property type="match status" value="1"/>
</dbReference>
<dbReference type="InterPro" id="IPR036388">
    <property type="entry name" value="WH-like_DNA-bd_sf"/>
</dbReference>
<dbReference type="AlphaFoldDB" id="A0A6N9HE43"/>
<organism evidence="5 6">
    <name type="scientific">Pseudoduganella guangdongensis</name>
    <dbReference type="NCBI Taxonomy" id="2692179"/>
    <lineage>
        <taxon>Bacteria</taxon>
        <taxon>Pseudomonadati</taxon>
        <taxon>Pseudomonadota</taxon>
        <taxon>Betaproteobacteria</taxon>
        <taxon>Burkholderiales</taxon>
        <taxon>Oxalobacteraceae</taxon>
        <taxon>Telluria group</taxon>
        <taxon>Pseudoduganella</taxon>
    </lineage>
</organism>
<dbReference type="SMART" id="SM00347">
    <property type="entry name" value="HTH_MARR"/>
    <property type="match status" value="1"/>
</dbReference>
<keyword evidence="3" id="KW-0804">Transcription</keyword>
<evidence type="ECO:0000256" key="2">
    <source>
        <dbReference type="ARBA" id="ARBA00023125"/>
    </source>
</evidence>
<evidence type="ECO:0000313" key="6">
    <source>
        <dbReference type="Proteomes" id="UP000448575"/>
    </source>
</evidence>
<dbReference type="Proteomes" id="UP000448575">
    <property type="component" value="Unassembled WGS sequence"/>
</dbReference>
<evidence type="ECO:0000313" key="5">
    <source>
        <dbReference type="EMBL" id="MYN01135.1"/>
    </source>
</evidence>
<feature type="domain" description="HTH marR-type" evidence="4">
    <location>
        <begin position="35"/>
        <end position="170"/>
    </location>
</feature>
<dbReference type="InterPro" id="IPR000835">
    <property type="entry name" value="HTH_MarR-typ"/>
</dbReference>
<dbReference type="PANTHER" id="PTHR42756">
    <property type="entry name" value="TRANSCRIPTIONAL REGULATOR, MARR"/>
    <property type="match status" value="1"/>
</dbReference>
<evidence type="ECO:0000259" key="4">
    <source>
        <dbReference type="PROSITE" id="PS50995"/>
    </source>
</evidence>
<keyword evidence="1" id="KW-0805">Transcription regulation</keyword>
<dbReference type="InterPro" id="IPR036390">
    <property type="entry name" value="WH_DNA-bd_sf"/>
</dbReference>
<proteinExistence type="predicted"/>
<dbReference type="SUPFAM" id="SSF46785">
    <property type="entry name" value="Winged helix' DNA-binding domain"/>
    <property type="match status" value="1"/>
</dbReference>
<dbReference type="Pfam" id="PF01047">
    <property type="entry name" value="MarR"/>
    <property type="match status" value="1"/>
</dbReference>
<protein>
    <submittedName>
        <fullName evidence="5">MarR family transcriptional regulator</fullName>
    </submittedName>
</protein>
<gene>
    <name evidence="5" type="ORF">GTP41_03385</name>
</gene>
<dbReference type="PRINTS" id="PR00598">
    <property type="entry name" value="HTHMARR"/>
</dbReference>
<comment type="caution">
    <text evidence="5">The sequence shown here is derived from an EMBL/GenBank/DDBJ whole genome shotgun (WGS) entry which is preliminary data.</text>
</comment>
<reference evidence="5 6" key="1">
    <citation type="submission" date="2019-12" db="EMBL/GenBank/DDBJ databases">
        <title>Novel species isolated from a subtropical stream in China.</title>
        <authorList>
            <person name="Lu H."/>
        </authorList>
    </citation>
    <scope>NUCLEOTIDE SEQUENCE [LARGE SCALE GENOMIC DNA]</scope>
    <source>
        <strain evidence="5 6">DS3</strain>
    </source>
</reference>
<keyword evidence="2" id="KW-0238">DNA-binding</keyword>